<reference evidence="4 5" key="1">
    <citation type="submission" date="2021-01" db="EMBL/GenBank/DDBJ databases">
        <title>WGS of actinomycetes isolated from Thailand.</title>
        <authorList>
            <person name="Thawai C."/>
        </authorList>
    </citation>
    <scope>NUCLEOTIDE SEQUENCE [LARGE SCALE GENOMIC DNA]</scope>
    <source>
        <strain evidence="4 5">LPG 2</strain>
    </source>
</reference>
<dbReference type="Pfam" id="PF01740">
    <property type="entry name" value="STAS"/>
    <property type="match status" value="1"/>
</dbReference>
<feature type="domain" description="STAS" evidence="3">
    <location>
        <begin position="8"/>
        <end position="114"/>
    </location>
</feature>
<evidence type="ECO:0000259" key="3">
    <source>
        <dbReference type="PROSITE" id="PS50801"/>
    </source>
</evidence>
<dbReference type="PANTHER" id="PTHR33495">
    <property type="entry name" value="ANTI-SIGMA FACTOR ANTAGONIST TM_1081-RELATED-RELATED"/>
    <property type="match status" value="1"/>
</dbReference>
<evidence type="ECO:0000256" key="1">
    <source>
        <dbReference type="ARBA" id="ARBA00009013"/>
    </source>
</evidence>
<dbReference type="Gene3D" id="3.30.750.24">
    <property type="entry name" value="STAS domain"/>
    <property type="match status" value="1"/>
</dbReference>
<dbReference type="EMBL" id="JAERRJ010000007">
    <property type="protein sequence ID" value="MBL1076401.1"/>
    <property type="molecule type" value="Genomic_DNA"/>
</dbReference>
<dbReference type="Proteomes" id="UP000602198">
    <property type="component" value="Unassembled WGS sequence"/>
</dbReference>
<comment type="caution">
    <text evidence="4">The sequence shown here is derived from an EMBL/GenBank/DDBJ whole genome shotgun (WGS) entry which is preliminary data.</text>
</comment>
<dbReference type="SUPFAM" id="SSF52091">
    <property type="entry name" value="SpoIIaa-like"/>
    <property type="match status" value="1"/>
</dbReference>
<dbReference type="InterPro" id="IPR036513">
    <property type="entry name" value="STAS_dom_sf"/>
</dbReference>
<accession>A0ABS1M7X7</accession>
<comment type="similarity">
    <text evidence="1 2">Belongs to the anti-sigma-factor antagonist family.</text>
</comment>
<gene>
    <name evidence="4" type="ORF">JK358_18550</name>
</gene>
<protein>
    <recommendedName>
        <fullName evidence="2">Anti-sigma factor antagonist</fullName>
    </recommendedName>
</protein>
<evidence type="ECO:0000313" key="5">
    <source>
        <dbReference type="Proteomes" id="UP000602198"/>
    </source>
</evidence>
<dbReference type="PROSITE" id="PS50801">
    <property type="entry name" value="STAS"/>
    <property type="match status" value="1"/>
</dbReference>
<dbReference type="InterPro" id="IPR003658">
    <property type="entry name" value="Anti-sigma_ant"/>
</dbReference>
<evidence type="ECO:0000256" key="2">
    <source>
        <dbReference type="RuleBase" id="RU003749"/>
    </source>
</evidence>
<organism evidence="4 5">
    <name type="scientific">Nocardia acididurans</name>
    <dbReference type="NCBI Taxonomy" id="2802282"/>
    <lineage>
        <taxon>Bacteria</taxon>
        <taxon>Bacillati</taxon>
        <taxon>Actinomycetota</taxon>
        <taxon>Actinomycetes</taxon>
        <taxon>Mycobacteriales</taxon>
        <taxon>Nocardiaceae</taxon>
        <taxon>Nocardia</taxon>
    </lineage>
</organism>
<dbReference type="PANTHER" id="PTHR33495:SF2">
    <property type="entry name" value="ANTI-SIGMA FACTOR ANTAGONIST TM_1081-RELATED"/>
    <property type="match status" value="1"/>
</dbReference>
<name>A0ABS1M7X7_9NOCA</name>
<keyword evidence="5" id="KW-1185">Reference proteome</keyword>
<dbReference type="RefSeq" id="WP_201948997.1">
    <property type="nucleotide sequence ID" value="NZ_JAERRJ010000007.1"/>
</dbReference>
<evidence type="ECO:0000313" key="4">
    <source>
        <dbReference type="EMBL" id="MBL1076401.1"/>
    </source>
</evidence>
<dbReference type="InterPro" id="IPR002645">
    <property type="entry name" value="STAS_dom"/>
</dbReference>
<dbReference type="CDD" id="cd07043">
    <property type="entry name" value="STAS_anti-anti-sigma_factors"/>
    <property type="match status" value="1"/>
</dbReference>
<proteinExistence type="inferred from homology"/>
<dbReference type="NCBIfam" id="TIGR00377">
    <property type="entry name" value="ant_ant_sig"/>
    <property type="match status" value="1"/>
</dbReference>
<sequence length="115" mass="11711">MSNETRELIVRTRSVGSAVVLSVSGEVDIVSAPKLSAGVAEALATESTVLVLDLAEVGFFGSAGLSVLVEASEASAGRKLRVVASPQVRRPVELTGLDGLLDVYGTLDEALATGA</sequence>